<dbReference type="SUPFAM" id="SSF52200">
    <property type="entry name" value="Toll/Interleukin receptor TIR domain"/>
    <property type="match status" value="1"/>
</dbReference>
<feature type="compositionally biased region" description="Basic and acidic residues" evidence="1">
    <location>
        <begin position="11"/>
        <end position="27"/>
    </location>
</feature>
<accession>A0ABQ9F5I7</accession>
<protein>
    <recommendedName>
        <fullName evidence="2">TIR domain-containing protein</fullName>
    </recommendedName>
</protein>
<evidence type="ECO:0000256" key="1">
    <source>
        <dbReference type="SAM" id="MobiDB-lite"/>
    </source>
</evidence>
<name>A0ABQ9F5I7_TEGGR</name>
<organism evidence="3 4">
    <name type="scientific">Tegillarca granosa</name>
    <name type="common">Malaysian cockle</name>
    <name type="synonym">Anadara granosa</name>
    <dbReference type="NCBI Taxonomy" id="220873"/>
    <lineage>
        <taxon>Eukaryota</taxon>
        <taxon>Metazoa</taxon>
        <taxon>Spiralia</taxon>
        <taxon>Lophotrochozoa</taxon>
        <taxon>Mollusca</taxon>
        <taxon>Bivalvia</taxon>
        <taxon>Autobranchia</taxon>
        <taxon>Pteriomorphia</taxon>
        <taxon>Arcoida</taxon>
        <taxon>Arcoidea</taxon>
        <taxon>Arcidae</taxon>
        <taxon>Tegillarca</taxon>
    </lineage>
</organism>
<dbReference type="PROSITE" id="PS50104">
    <property type="entry name" value="TIR"/>
    <property type="match status" value="1"/>
</dbReference>
<evidence type="ECO:0000313" key="4">
    <source>
        <dbReference type="Proteomes" id="UP001217089"/>
    </source>
</evidence>
<dbReference type="EMBL" id="JARBDR010000440">
    <property type="protein sequence ID" value="KAJ8312652.1"/>
    <property type="molecule type" value="Genomic_DNA"/>
</dbReference>
<feature type="domain" description="TIR" evidence="2">
    <location>
        <begin position="41"/>
        <end position="145"/>
    </location>
</feature>
<reference evidence="3 4" key="1">
    <citation type="submission" date="2022-12" db="EMBL/GenBank/DDBJ databases">
        <title>Chromosome-level genome of Tegillarca granosa.</title>
        <authorList>
            <person name="Kim J."/>
        </authorList>
    </citation>
    <scope>NUCLEOTIDE SEQUENCE [LARGE SCALE GENOMIC DNA]</scope>
    <source>
        <strain evidence="3">Teg-2019</strain>
        <tissue evidence="3">Adductor muscle</tissue>
    </source>
</reference>
<feature type="region of interest" description="Disordered" evidence="1">
    <location>
        <begin position="1"/>
        <end position="45"/>
    </location>
</feature>
<proteinExistence type="predicted"/>
<evidence type="ECO:0000259" key="2">
    <source>
        <dbReference type="PROSITE" id="PS50104"/>
    </source>
</evidence>
<sequence length="145" mass="15826">MGSKPSIPGNKKLDADNSGSKKNELKPGTKSPRPNTPEPLGKKDLMISYSHQDKEMMARLRDNLEANGITVWVDVIGLQAGVDFLSKIGQAIIDAKLFITLLSFSSIKSKYCKDEVALAYISQKAIFPVVITPQAELLSEMDTGM</sequence>
<gene>
    <name evidence="3" type="ORF">KUTeg_010025</name>
</gene>
<evidence type="ECO:0000313" key="3">
    <source>
        <dbReference type="EMBL" id="KAJ8312652.1"/>
    </source>
</evidence>
<dbReference type="InterPro" id="IPR035897">
    <property type="entry name" value="Toll_tir_struct_dom_sf"/>
</dbReference>
<dbReference type="Proteomes" id="UP001217089">
    <property type="component" value="Unassembled WGS sequence"/>
</dbReference>
<keyword evidence="4" id="KW-1185">Reference proteome</keyword>
<comment type="caution">
    <text evidence="3">The sequence shown here is derived from an EMBL/GenBank/DDBJ whole genome shotgun (WGS) entry which is preliminary data.</text>
</comment>
<dbReference type="InterPro" id="IPR000157">
    <property type="entry name" value="TIR_dom"/>
</dbReference>
<dbReference type="Gene3D" id="3.40.50.10140">
    <property type="entry name" value="Toll/interleukin-1 receptor homology (TIR) domain"/>
    <property type="match status" value="1"/>
</dbReference>
<dbReference type="Pfam" id="PF13676">
    <property type="entry name" value="TIR_2"/>
    <property type="match status" value="1"/>
</dbReference>